<sequence length="113" mass="13118">MHLPPCEERKILTTIHPSTTTNGYPWALQESEERNCQMIFLHIMNQNGRHYEVFSPSKESESSLIRTCPAYWTTSKCRIWTSVRRPDSSACVVRRALPHRVSLACVARRIRTC</sequence>
<proteinExistence type="predicted"/>
<evidence type="ECO:0000313" key="1">
    <source>
        <dbReference type="EMBL" id="CAG6638375.1"/>
    </source>
</evidence>
<dbReference type="EMBL" id="HBUF01102344">
    <property type="protein sequence ID" value="CAG6638377.1"/>
    <property type="molecule type" value="Transcribed_RNA"/>
</dbReference>
<name>A0A8D8VYK7_9HEMI</name>
<organism evidence="1">
    <name type="scientific">Cacopsylla melanoneura</name>
    <dbReference type="NCBI Taxonomy" id="428564"/>
    <lineage>
        <taxon>Eukaryota</taxon>
        <taxon>Metazoa</taxon>
        <taxon>Ecdysozoa</taxon>
        <taxon>Arthropoda</taxon>
        <taxon>Hexapoda</taxon>
        <taxon>Insecta</taxon>
        <taxon>Pterygota</taxon>
        <taxon>Neoptera</taxon>
        <taxon>Paraneoptera</taxon>
        <taxon>Hemiptera</taxon>
        <taxon>Sternorrhyncha</taxon>
        <taxon>Psylloidea</taxon>
        <taxon>Psyllidae</taxon>
        <taxon>Psyllinae</taxon>
        <taxon>Cacopsylla</taxon>
    </lineage>
</organism>
<protein>
    <submittedName>
        <fullName evidence="1">Uncharacterized protein</fullName>
    </submittedName>
</protein>
<dbReference type="AlphaFoldDB" id="A0A8D8VYK7"/>
<dbReference type="EMBL" id="HBUF01102343">
    <property type="protein sequence ID" value="CAG6638375.1"/>
    <property type="molecule type" value="Transcribed_RNA"/>
</dbReference>
<reference evidence="1" key="1">
    <citation type="submission" date="2021-05" db="EMBL/GenBank/DDBJ databases">
        <authorList>
            <person name="Alioto T."/>
            <person name="Alioto T."/>
            <person name="Gomez Garrido J."/>
        </authorList>
    </citation>
    <scope>NUCLEOTIDE SEQUENCE</scope>
</reference>
<accession>A0A8D8VYK7</accession>